<dbReference type="Gene3D" id="2.60.120.10">
    <property type="entry name" value="Jelly Rolls"/>
    <property type="match status" value="1"/>
</dbReference>
<keyword evidence="5" id="KW-0324">Glycolysis</keyword>
<dbReference type="EC" id="5.3.1.9" evidence="3"/>
<evidence type="ECO:0000256" key="2">
    <source>
        <dbReference type="ARBA" id="ARBA00006542"/>
    </source>
</evidence>
<dbReference type="Proteomes" id="UP000034799">
    <property type="component" value="Unassembled WGS sequence"/>
</dbReference>
<dbReference type="GO" id="GO:0006096">
    <property type="term" value="P:glycolytic process"/>
    <property type="evidence" value="ECO:0007669"/>
    <property type="project" value="UniProtKB-UniPathway"/>
</dbReference>
<evidence type="ECO:0000256" key="6">
    <source>
        <dbReference type="ARBA" id="ARBA00029321"/>
    </source>
</evidence>
<dbReference type="InterPro" id="IPR011051">
    <property type="entry name" value="RmlC_Cupin_sf"/>
</dbReference>
<dbReference type="AlphaFoldDB" id="A0A0G0Q6N3"/>
<comment type="pathway">
    <text evidence="1">Carbohydrate degradation; glycolysis; D-glyceraldehyde 3-phosphate and glycerone phosphate from D-glucose: step 2/4.</text>
</comment>
<evidence type="ECO:0000313" key="9">
    <source>
        <dbReference type="Proteomes" id="UP000034799"/>
    </source>
</evidence>
<evidence type="ECO:0000256" key="1">
    <source>
        <dbReference type="ARBA" id="ARBA00004926"/>
    </source>
</evidence>
<keyword evidence="4" id="KW-0312">Gluconeogenesis</keyword>
<comment type="catalytic activity">
    <reaction evidence="6">
        <text>alpha-D-glucose 6-phosphate = beta-D-fructose 6-phosphate</text>
        <dbReference type="Rhea" id="RHEA:11816"/>
        <dbReference type="ChEBI" id="CHEBI:57634"/>
        <dbReference type="ChEBI" id="CHEBI:58225"/>
        <dbReference type="EC" id="5.3.1.9"/>
    </reaction>
</comment>
<evidence type="ECO:0000256" key="5">
    <source>
        <dbReference type="ARBA" id="ARBA00023152"/>
    </source>
</evidence>
<dbReference type="GO" id="GO:0005737">
    <property type="term" value="C:cytoplasm"/>
    <property type="evidence" value="ECO:0007669"/>
    <property type="project" value="InterPro"/>
</dbReference>
<dbReference type="GO" id="GO:0006094">
    <property type="term" value="P:gluconeogenesis"/>
    <property type="evidence" value="ECO:0007669"/>
    <property type="project" value="UniProtKB-KW"/>
</dbReference>
<dbReference type="STRING" id="1619100.UT34_C0001G0115"/>
<dbReference type="UniPathway" id="UPA00109">
    <property type="reaction ID" value="UER00181"/>
</dbReference>
<dbReference type="InterPro" id="IPR010551">
    <property type="entry name" value="G6P_isomerase_prok"/>
</dbReference>
<evidence type="ECO:0000256" key="4">
    <source>
        <dbReference type="ARBA" id="ARBA00022432"/>
    </source>
</evidence>
<reference evidence="8 9" key="1">
    <citation type="journal article" date="2015" name="Nature">
        <title>rRNA introns, odd ribosomes, and small enigmatic genomes across a large radiation of phyla.</title>
        <authorList>
            <person name="Brown C.T."/>
            <person name="Hug L.A."/>
            <person name="Thomas B.C."/>
            <person name="Sharon I."/>
            <person name="Castelle C.J."/>
            <person name="Singh A."/>
            <person name="Wilkins M.J."/>
            <person name="Williams K.H."/>
            <person name="Banfield J.F."/>
        </authorList>
    </citation>
    <scope>NUCLEOTIDE SEQUENCE [LARGE SCALE GENOMIC DNA]</scope>
</reference>
<accession>A0A0G0Q6N3</accession>
<dbReference type="EMBL" id="LBWK01000001">
    <property type="protein sequence ID" value="KKR06075.1"/>
    <property type="molecule type" value="Genomic_DNA"/>
</dbReference>
<name>A0A0G0Q6N3_9BACT</name>
<protein>
    <recommendedName>
        <fullName evidence="3">glucose-6-phosphate isomerase</fullName>
        <ecNumber evidence="3">5.3.1.9</ecNumber>
    </recommendedName>
</protein>
<comment type="similarity">
    <text evidence="2">Belongs to the archaeal-type GPI family.</text>
</comment>
<evidence type="ECO:0000256" key="3">
    <source>
        <dbReference type="ARBA" id="ARBA00011952"/>
    </source>
</evidence>
<feature type="domain" description="Glucose-6-phosphate isomerase prokaryote" evidence="7">
    <location>
        <begin position="60"/>
        <end position="192"/>
    </location>
</feature>
<dbReference type="InterPro" id="IPR014710">
    <property type="entry name" value="RmlC-like_jellyroll"/>
</dbReference>
<comment type="caution">
    <text evidence="8">The sequence shown here is derived from an EMBL/GenBank/DDBJ whole genome shotgun (WGS) entry which is preliminary data.</text>
</comment>
<evidence type="ECO:0000259" key="7">
    <source>
        <dbReference type="Pfam" id="PF06560"/>
    </source>
</evidence>
<proteinExistence type="inferred from homology"/>
<dbReference type="SUPFAM" id="SSF51182">
    <property type="entry name" value="RmlC-like cupins"/>
    <property type="match status" value="1"/>
</dbReference>
<organism evidence="8 9">
    <name type="scientific">candidate division WS6 bacterium GW2011_GWF2_39_15</name>
    <dbReference type="NCBI Taxonomy" id="1619100"/>
    <lineage>
        <taxon>Bacteria</taxon>
        <taxon>Candidatus Dojkabacteria</taxon>
    </lineage>
</organism>
<sequence length="243" mass="27807">MAKIDLKKSLGFSVIIENGEILESELIYESKNSVGIDNIKHQLLNSEITCPEVFYTKYTGFDKDGIYKEKGIKVNLFLVQANLAGIEFVKTKGLRMSKYARILEVVNGAGTIQMQNFEKSYEGDIITVSLKKDSKVIVPPDYAVCISNTRSNLLVINEIVHEDGLEIDELDDMNGMAYYVIRKNAKQEIVRNPTYRMVNPPRRVKWENVLGKMGITLKTPIIKQILRKYDKFDWLFKENSISI</sequence>
<evidence type="ECO:0000313" key="8">
    <source>
        <dbReference type="EMBL" id="KKR06075.1"/>
    </source>
</evidence>
<dbReference type="GO" id="GO:0004347">
    <property type="term" value="F:glucose-6-phosphate isomerase activity"/>
    <property type="evidence" value="ECO:0007669"/>
    <property type="project" value="UniProtKB-EC"/>
</dbReference>
<dbReference type="Pfam" id="PF06560">
    <property type="entry name" value="GPI"/>
    <property type="match status" value="1"/>
</dbReference>
<gene>
    <name evidence="8" type="ORF">UT34_C0001G0115</name>
</gene>